<organism evidence="1">
    <name type="scientific">Haemonchus placei</name>
    <name type="common">Barber's pole worm</name>
    <dbReference type="NCBI Taxonomy" id="6290"/>
    <lineage>
        <taxon>Eukaryota</taxon>
        <taxon>Metazoa</taxon>
        <taxon>Ecdysozoa</taxon>
        <taxon>Nematoda</taxon>
        <taxon>Chromadorea</taxon>
        <taxon>Rhabditida</taxon>
        <taxon>Rhabditina</taxon>
        <taxon>Rhabditomorpha</taxon>
        <taxon>Strongyloidea</taxon>
        <taxon>Trichostrongylidae</taxon>
        <taxon>Haemonchus</taxon>
    </lineage>
</organism>
<sequence>LIFLKQGYNYFLPIKITNYLTNILELTIAYVSICRYTTTKHKMPYT</sequence>
<dbReference type="WBParaSite" id="HPLM_0001223501-mRNA-1">
    <property type="protein sequence ID" value="HPLM_0001223501-mRNA-1"/>
    <property type="gene ID" value="HPLM_0001223501"/>
</dbReference>
<evidence type="ECO:0000313" key="1">
    <source>
        <dbReference type="WBParaSite" id="HPLM_0001223501-mRNA-1"/>
    </source>
</evidence>
<accession>A0A0N4WM27</accession>
<protein>
    <submittedName>
        <fullName evidence="1">Very-long-chain 3-oxoacyl-CoA synthase</fullName>
    </submittedName>
</protein>
<proteinExistence type="predicted"/>
<dbReference type="AlphaFoldDB" id="A0A0N4WM27"/>
<name>A0A0N4WM27_HAEPC</name>
<reference evidence="1" key="1">
    <citation type="submission" date="2017-02" db="UniProtKB">
        <authorList>
            <consortium name="WormBaseParasite"/>
        </authorList>
    </citation>
    <scope>IDENTIFICATION</scope>
</reference>